<evidence type="ECO:0000313" key="7">
    <source>
        <dbReference type="EMBL" id="CAB5033414.1"/>
    </source>
</evidence>
<protein>
    <submittedName>
        <fullName evidence="5">Unannotated protein</fullName>
    </submittedName>
</protein>
<evidence type="ECO:0000313" key="6">
    <source>
        <dbReference type="EMBL" id="CAB4887302.1"/>
    </source>
</evidence>
<dbReference type="PANTHER" id="PTHR30137:SF8">
    <property type="entry name" value="BLR5498 PROTEIN"/>
    <property type="match status" value="1"/>
</dbReference>
<evidence type="ECO:0000313" key="8">
    <source>
        <dbReference type="EMBL" id="CAB5044209.1"/>
    </source>
</evidence>
<dbReference type="GO" id="GO:0005829">
    <property type="term" value="C:cytosol"/>
    <property type="evidence" value="ECO:0007669"/>
    <property type="project" value="TreeGrafter"/>
</dbReference>
<dbReference type="PANTHER" id="PTHR30137">
    <property type="entry name" value="LUCIFERASE-LIKE MONOOXYGENASE"/>
    <property type="match status" value="1"/>
</dbReference>
<reference evidence="5" key="1">
    <citation type="submission" date="2020-05" db="EMBL/GenBank/DDBJ databases">
        <authorList>
            <person name="Chiriac C."/>
            <person name="Salcher M."/>
            <person name="Ghai R."/>
            <person name="Kavagutti S V."/>
        </authorList>
    </citation>
    <scope>NUCLEOTIDE SEQUENCE</scope>
</reference>
<dbReference type="Pfam" id="PF00296">
    <property type="entry name" value="Bac_luciferase"/>
    <property type="match status" value="1"/>
</dbReference>
<dbReference type="SUPFAM" id="SSF51679">
    <property type="entry name" value="Bacterial luciferase-like"/>
    <property type="match status" value="1"/>
</dbReference>
<dbReference type="InterPro" id="IPR036661">
    <property type="entry name" value="Luciferase-like_sf"/>
</dbReference>
<name>A0A6J6UXQ0_9ZZZZ</name>
<dbReference type="Gene3D" id="3.20.20.30">
    <property type="entry name" value="Luciferase-like domain"/>
    <property type="match status" value="1"/>
</dbReference>
<dbReference type="EMBL" id="CAEZZQ010000002">
    <property type="protein sequence ID" value="CAB4763855.1"/>
    <property type="molecule type" value="Genomic_DNA"/>
</dbReference>
<evidence type="ECO:0000259" key="3">
    <source>
        <dbReference type="Pfam" id="PF00296"/>
    </source>
</evidence>
<keyword evidence="1" id="KW-0560">Oxidoreductase</keyword>
<organism evidence="5">
    <name type="scientific">freshwater metagenome</name>
    <dbReference type="NCBI Taxonomy" id="449393"/>
    <lineage>
        <taxon>unclassified sequences</taxon>
        <taxon>metagenomes</taxon>
        <taxon>ecological metagenomes</taxon>
    </lineage>
</organism>
<sequence length="389" mass="43199">MRFGFLSEGDTPIGSTHYQRYHELVDQVIAAERFGWDIFGCSEQHLAIGGASTSAPEVLYSYMMALTSRIKFSFAVALMPSRINHPIRTAERIATLDILSHGRMEAVFGRGNTMLALRAFEVDSETNKAEMEEGIDLIVSAFLNDPFNFVGEFYKVPPRSLIPKPITTPHPPLAVAATSVASSATAGAKGLGLVSFANFSGFEVLNESLNAYDEAWAAGNHSEDKHKFKSVLISGLICEESAEDARKKFVPLLEYVKLAVGAYDRLADTSADYSYTKTIKKHVDSHIEDADYMMDDSASFVVGDPEGCIKQIRKFEELGVQQLWLRLDSMPHAKIIETLERFGRYVIPHFKNPKSVVKDPDDVLQSIRERRAGHAIELEAFLAKKDSKP</sequence>
<dbReference type="InterPro" id="IPR011251">
    <property type="entry name" value="Luciferase-like_dom"/>
</dbReference>
<evidence type="ECO:0000313" key="5">
    <source>
        <dbReference type="EMBL" id="CAB4763855.1"/>
    </source>
</evidence>
<proteinExistence type="predicted"/>
<gene>
    <name evidence="4" type="ORF">UFOPK2593_00018</name>
    <name evidence="5" type="ORF">UFOPK2894_00061</name>
    <name evidence="6" type="ORF">UFOPK3492_00020</name>
    <name evidence="7" type="ORF">UFOPK4234_00062</name>
    <name evidence="8" type="ORF">UFOPK4295_00086</name>
</gene>
<evidence type="ECO:0000256" key="1">
    <source>
        <dbReference type="ARBA" id="ARBA00023002"/>
    </source>
</evidence>
<dbReference type="EMBL" id="CAFBQA010000002">
    <property type="protein sequence ID" value="CAB5033414.1"/>
    <property type="molecule type" value="Genomic_DNA"/>
</dbReference>
<dbReference type="EMBL" id="CAFBMD010000001">
    <property type="protein sequence ID" value="CAB4887302.1"/>
    <property type="molecule type" value="Genomic_DNA"/>
</dbReference>
<dbReference type="InterPro" id="IPR050766">
    <property type="entry name" value="Bact_Lucif_Oxidored"/>
</dbReference>
<dbReference type="GO" id="GO:0016705">
    <property type="term" value="F:oxidoreductase activity, acting on paired donors, with incorporation or reduction of molecular oxygen"/>
    <property type="evidence" value="ECO:0007669"/>
    <property type="project" value="InterPro"/>
</dbReference>
<dbReference type="GO" id="GO:0004497">
    <property type="term" value="F:monooxygenase activity"/>
    <property type="evidence" value="ECO:0007669"/>
    <property type="project" value="UniProtKB-KW"/>
</dbReference>
<dbReference type="EMBL" id="CAEZXW010000001">
    <property type="protein sequence ID" value="CAB4690563.1"/>
    <property type="molecule type" value="Genomic_DNA"/>
</dbReference>
<evidence type="ECO:0000256" key="2">
    <source>
        <dbReference type="ARBA" id="ARBA00023033"/>
    </source>
</evidence>
<dbReference type="AlphaFoldDB" id="A0A6J6UXQ0"/>
<feature type="domain" description="Luciferase-like" evidence="3">
    <location>
        <begin position="1"/>
        <end position="322"/>
    </location>
</feature>
<keyword evidence="2" id="KW-0503">Monooxygenase</keyword>
<dbReference type="EMBL" id="CAFBQF010000002">
    <property type="protein sequence ID" value="CAB5044209.1"/>
    <property type="molecule type" value="Genomic_DNA"/>
</dbReference>
<evidence type="ECO:0000313" key="4">
    <source>
        <dbReference type="EMBL" id="CAB4690563.1"/>
    </source>
</evidence>
<accession>A0A6J6UXQ0</accession>